<feature type="compositionally biased region" description="Gly residues" evidence="1">
    <location>
        <begin position="162"/>
        <end position="174"/>
    </location>
</feature>
<keyword evidence="2" id="KW-0808">Transferase</keyword>
<gene>
    <name evidence="2" type="ORF">AVDCRST_MAG41-2997</name>
</gene>
<name>A0A6J4J763_9ACTN</name>
<dbReference type="EMBL" id="CADCTP010000273">
    <property type="protein sequence ID" value="CAA9272301.1"/>
    <property type="molecule type" value="Genomic_DNA"/>
</dbReference>
<dbReference type="GO" id="GO:0008444">
    <property type="term" value="F:CDP-diacylglycerol-glycerol-3-phosphate 3-phosphatidyltransferase activity"/>
    <property type="evidence" value="ECO:0007669"/>
    <property type="project" value="UniProtKB-EC"/>
</dbReference>
<reference evidence="2" key="1">
    <citation type="submission" date="2020-02" db="EMBL/GenBank/DDBJ databases">
        <authorList>
            <person name="Meier V. D."/>
        </authorList>
    </citation>
    <scope>NUCLEOTIDE SEQUENCE</scope>
    <source>
        <strain evidence="2">AVDCRST_MAG41</strain>
    </source>
</reference>
<protein>
    <submittedName>
        <fullName evidence="2">CDP-diacylglycerol--glycerol-3-phosphate 3-phosphatidyltransferase</fullName>
        <ecNumber evidence="2">2.7.8.5</ecNumber>
    </submittedName>
</protein>
<feature type="non-terminal residue" evidence="2">
    <location>
        <position position="200"/>
    </location>
</feature>
<proteinExistence type="predicted"/>
<feature type="compositionally biased region" description="Basic and acidic residues" evidence="1">
    <location>
        <begin position="84"/>
        <end position="95"/>
    </location>
</feature>
<feature type="compositionally biased region" description="Basic and acidic residues" evidence="1">
    <location>
        <begin position="110"/>
        <end position="123"/>
    </location>
</feature>
<dbReference type="EC" id="2.7.8.5" evidence="2"/>
<feature type="compositionally biased region" description="Basic residues" evidence="1">
    <location>
        <begin position="184"/>
        <end position="193"/>
    </location>
</feature>
<evidence type="ECO:0000313" key="2">
    <source>
        <dbReference type="EMBL" id="CAA9272301.1"/>
    </source>
</evidence>
<feature type="region of interest" description="Disordered" evidence="1">
    <location>
        <begin position="1"/>
        <end position="200"/>
    </location>
</feature>
<accession>A0A6J4J763</accession>
<feature type="compositionally biased region" description="Low complexity" evidence="1">
    <location>
        <begin position="100"/>
        <end position="109"/>
    </location>
</feature>
<feature type="non-terminal residue" evidence="2">
    <location>
        <position position="1"/>
    </location>
</feature>
<feature type="compositionally biased region" description="Basic and acidic residues" evidence="1">
    <location>
        <begin position="43"/>
        <end position="65"/>
    </location>
</feature>
<organism evidence="2">
    <name type="scientific">uncultured Mycobacteriales bacterium</name>
    <dbReference type="NCBI Taxonomy" id="581187"/>
    <lineage>
        <taxon>Bacteria</taxon>
        <taxon>Bacillati</taxon>
        <taxon>Actinomycetota</taxon>
        <taxon>Actinomycetes</taxon>
        <taxon>Mycobacteriales</taxon>
        <taxon>environmental samples</taxon>
    </lineage>
</organism>
<dbReference type="AlphaFoldDB" id="A0A6J4J763"/>
<evidence type="ECO:0000256" key="1">
    <source>
        <dbReference type="SAM" id="MobiDB-lite"/>
    </source>
</evidence>
<feature type="compositionally biased region" description="Basic and acidic residues" evidence="1">
    <location>
        <begin position="137"/>
        <end position="153"/>
    </location>
</feature>
<feature type="compositionally biased region" description="Low complexity" evidence="1">
    <location>
        <begin position="27"/>
        <end position="39"/>
    </location>
</feature>
<sequence>ERRGAGPGRDAAADRPGRQHRQRADPAAAAAGAGLRLGAVAGGRDEHRLAGDRVRGVRGRLDHRPAGRRPGPPPRPRHRGRQAGRPDRRQGADRHRPGRAVRAGPAAVVGDDRDPGPRGRDHAAAVLGDPARGDPGQPRREVQDVPADHRDRALPAAAAGHAGHGGGLGDGGRGGADRGDRCRLRGPRARPAPRGHAPPV</sequence>